<dbReference type="AlphaFoldDB" id="W4QL08"/>
<name>W4QL08_9BACI</name>
<protein>
    <submittedName>
        <fullName evidence="1">Conserved protein</fullName>
    </submittedName>
</protein>
<accession>W4QL08</accession>
<dbReference type="InterPro" id="IPR055151">
    <property type="entry name" value="GH113"/>
</dbReference>
<gene>
    <name evidence="1" type="ORF">JCM9152_3858</name>
</gene>
<proteinExistence type="predicted"/>
<dbReference type="EMBL" id="BAUU01000034">
    <property type="protein sequence ID" value="GAE32328.1"/>
    <property type="molecule type" value="Genomic_DNA"/>
</dbReference>
<sequence length="180" mass="20667">MNFIKGMTWGWVGIRGQWATEEAKHSMKEMKERLAVNWTAIAFQGLQETAHSTEINYKSGTVVTDDEVYWAINEAKKLGLSVCLKPVVNCSDGTWRAHINFFDLDVPCEPKWSEWFESYTKFILHYAKIAEETGCEMFCVAVKWCKPIAVSRNGENLFEKYVKCIQVSLLIIVTSIKKAR</sequence>
<evidence type="ECO:0000313" key="2">
    <source>
        <dbReference type="Proteomes" id="UP000018895"/>
    </source>
</evidence>
<organism evidence="1 2">
    <name type="scientific">Halalkalibacter hemicellulosilyticusJCM 9152</name>
    <dbReference type="NCBI Taxonomy" id="1236971"/>
    <lineage>
        <taxon>Bacteria</taxon>
        <taxon>Bacillati</taxon>
        <taxon>Bacillota</taxon>
        <taxon>Bacilli</taxon>
        <taxon>Bacillales</taxon>
        <taxon>Bacillaceae</taxon>
        <taxon>Halalkalibacter</taxon>
    </lineage>
</organism>
<evidence type="ECO:0000313" key="1">
    <source>
        <dbReference type="EMBL" id="GAE32328.1"/>
    </source>
</evidence>
<comment type="caution">
    <text evidence="1">The sequence shown here is derived from an EMBL/GenBank/DDBJ whole genome shotgun (WGS) entry which is preliminary data.</text>
</comment>
<dbReference type="STRING" id="1236971.JCM9152_3858"/>
<dbReference type="Gene3D" id="3.20.20.80">
    <property type="entry name" value="Glycosidases"/>
    <property type="match status" value="1"/>
</dbReference>
<dbReference type="Pfam" id="PF22612">
    <property type="entry name" value="GH113"/>
    <property type="match status" value="1"/>
</dbReference>
<dbReference type="Proteomes" id="UP000018895">
    <property type="component" value="Unassembled WGS sequence"/>
</dbReference>
<keyword evidence="2" id="KW-1185">Reference proteome</keyword>
<reference evidence="1" key="1">
    <citation type="journal article" date="2014" name="Genome Announc.">
        <title>Draft Genome Sequences of Three Alkaliphilic Bacillus Strains, Bacillus wakoensis JCM 9140T, Bacillus akibai JCM 9157T, and Bacillus hemicellulosilyticus JCM 9152T.</title>
        <authorList>
            <person name="Yuki M."/>
            <person name="Oshima K."/>
            <person name="Suda W."/>
            <person name="Oshida Y."/>
            <person name="Kitamura K."/>
            <person name="Iida T."/>
            <person name="Hattori M."/>
            <person name="Ohkuma M."/>
        </authorList>
    </citation>
    <scope>NUCLEOTIDE SEQUENCE [LARGE SCALE GENOMIC DNA]</scope>
    <source>
        <strain evidence="1">JCM 9152</strain>
    </source>
</reference>